<keyword evidence="2" id="KW-1185">Reference proteome</keyword>
<dbReference type="KEGG" id="meso:BSQ44_19900"/>
<dbReference type="EMBL" id="CP018171">
    <property type="protein sequence ID" value="APH73386.1"/>
    <property type="molecule type" value="Genomic_DNA"/>
</dbReference>
<gene>
    <name evidence="1" type="ORF">BSQ44_19900</name>
</gene>
<reference evidence="2" key="1">
    <citation type="submission" date="2016-11" db="EMBL/GenBank/DDBJ databases">
        <title>Mesorhizobium oceanicum sp. nov., isolated from deep seawater in South China Sea.</title>
        <authorList>
            <person name="Fu G.-Y."/>
        </authorList>
    </citation>
    <scope>NUCLEOTIDE SEQUENCE [LARGE SCALE GENOMIC DNA]</scope>
    <source>
        <strain evidence="2">B7</strain>
    </source>
</reference>
<name>A0A1L3SVD6_9HYPH</name>
<dbReference type="Proteomes" id="UP000182840">
    <property type="component" value="Chromosome"/>
</dbReference>
<proteinExistence type="predicted"/>
<organism evidence="1 2">
    <name type="scientific">Aquibium oceanicum</name>
    <dbReference type="NCBI Taxonomy" id="1670800"/>
    <lineage>
        <taxon>Bacteria</taxon>
        <taxon>Pseudomonadati</taxon>
        <taxon>Pseudomonadota</taxon>
        <taxon>Alphaproteobacteria</taxon>
        <taxon>Hyphomicrobiales</taxon>
        <taxon>Phyllobacteriaceae</taxon>
        <taxon>Aquibium</taxon>
    </lineage>
</organism>
<accession>A0A1L3SVD6</accession>
<protein>
    <submittedName>
        <fullName evidence="1">Uncharacterized protein</fullName>
    </submittedName>
</protein>
<dbReference type="STRING" id="1670800.BSQ44_19900"/>
<dbReference type="AlphaFoldDB" id="A0A1L3SVD6"/>
<evidence type="ECO:0000313" key="2">
    <source>
        <dbReference type="Proteomes" id="UP000182840"/>
    </source>
</evidence>
<sequence length="137" mass="14748">MNFQVVTTYIQNRLMAAGGAPEAIFVDGNGADVEERLGGYFSVINWNPANICRAPGDNHRNGYPGNGPDNAVALKLLIDPNNPGIVLDPNFGGFLEANIANLLANVDDFITSCNACLAVTPMGYYKFDWDNLLTPVI</sequence>
<evidence type="ECO:0000313" key="1">
    <source>
        <dbReference type="EMBL" id="APH73386.1"/>
    </source>
</evidence>